<dbReference type="InterPro" id="IPR036629">
    <property type="entry name" value="YjbJ_sf"/>
</dbReference>
<evidence type="ECO:0000313" key="4">
    <source>
        <dbReference type="EMBL" id="TDQ04875.1"/>
    </source>
</evidence>
<comment type="similarity">
    <text evidence="1">Belongs to the UPF0337 (CsbD) family.</text>
</comment>
<evidence type="ECO:0000259" key="3">
    <source>
        <dbReference type="Pfam" id="PF05532"/>
    </source>
</evidence>
<feature type="region of interest" description="Disordered" evidence="2">
    <location>
        <begin position="1"/>
        <end position="71"/>
    </location>
</feature>
<protein>
    <submittedName>
        <fullName evidence="4">CsbD-like protein</fullName>
    </submittedName>
</protein>
<accession>A0A4V3D099</accession>
<proteinExistence type="inferred from homology"/>
<dbReference type="Proteomes" id="UP000295444">
    <property type="component" value="Unassembled WGS sequence"/>
</dbReference>
<gene>
    <name evidence="4" type="ORF">EV186_101836</name>
</gene>
<name>A0A4V3D099_LABRH</name>
<dbReference type="Pfam" id="PF05532">
    <property type="entry name" value="CsbD"/>
    <property type="match status" value="1"/>
</dbReference>
<evidence type="ECO:0000256" key="1">
    <source>
        <dbReference type="ARBA" id="ARBA00009129"/>
    </source>
</evidence>
<reference evidence="4 5" key="1">
    <citation type="submission" date="2019-03" db="EMBL/GenBank/DDBJ databases">
        <title>Genomic Encyclopedia of Type Strains, Phase IV (KMG-IV): sequencing the most valuable type-strain genomes for metagenomic binning, comparative biology and taxonomic classification.</title>
        <authorList>
            <person name="Goeker M."/>
        </authorList>
    </citation>
    <scope>NUCLEOTIDE SEQUENCE [LARGE SCALE GENOMIC DNA]</scope>
    <source>
        <strain evidence="4 5">DSM 45361</strain>
    </source>
</reference>
<dbReference type="EMBL" id="SNXZ01000001">
    <property type="protein sequence ID" value="TDQ04875.1"/>
    <property type="molecule type" value="Genomic_DNA"/>
</dbReference>
<dbReference type="OrthoDB" id="3699988at2"/>
<organism evidence="4 5">
    <name type="scientific">Labedaea rhizosphaerae</name>
    <dbReference type="NCBI Taxonomy" id="598644"/>
    <lineage>
        <taxon>Bacteria</taxon>
        <taxon>Bacillati</taxon>
        <taxon>Actinomycetota</taxon>
        <taxon>Actinomycetes</taxon>
        <taxon>Pseudonocardiales</taxon>
        <taxon>Pseudonocardiaceae</taxon>
        <taxon>Labedaea</taxon>
    </lineage>
</organism>
<sequence>MSIFDKMKDKAEQLVGEAKEKTGRATDNDELKDAGKRDQVAGELKETGHDLRDKAAGAYKDAKDRLDDDRR</sequence>
<comment type="caution">
    <text evidence="4">The sequence shown here is derived from an EMBL/GenBank/DDBJ whole genome shotgun (WGS) entry which is preliminary data.</text>
</comment>
<dbReference type="Gene3D" id="1.10.1470.10">
    <property type="entry name" value="YjbJ"/>
    <property type="match status" value="1"/>
</dbReference>
<keyword evidence="5" id="KW-1185">Reference proteome</keyword>
<evidence type="ECO:0000313" key="5">
    <source>
        <dbReference type="Proteomes" id="UP000295444"/>
    </source>
</evidence>
<dbReference type="AlphaFoldDB" id="A0A4V3D099"/>
<evidence type="ECO:0000256" key="2">
    <source>
        <dbReference type="SAM" id="MobiDB-lite"/>
    </source>
</evidence>
<dbReference type="InterPro" id="IPR008462">
    <property type="entry name" value="CsbD"/>
</dbReference>
<dbReference type="RefSeq" id="WP_133847719.1">
    <property type="nucleotide sequence ID" value="NZ_SNXZ01000001.1"/>
</dbReference>
<feature type="domain" description="CsbD-like" evidence="3">
    <location>
        <begin position="5"/>
        <end position="55"/>
    </location>
</feature>
<dbReference type="SUPFAM" id="SSF69047">
    <property type="entry name" value="Hypothetical protein YjbJ"/>
    <property type="match status" value="1"/>
</dbReference>